<evidence type="ECO:0000313" key="2">
    <source>
        <dbReference type="Proteomes" id="UP001189624"/>
    </source>
</evidence>
<evidence type="ECO:0000313" key="1">
    <source>
        <dbReference type="EMBL" id="CAJ1969708.1"/>
    </source>
</evidence>
<dbReference type="Gramene" id="rna-AYBTSS11_LOCUS22401">
    <property type="protein sequence ID" value="CAJ1969708.1"/>
    <property type="gene ID" value="gene-AYBTSS11_LOCUS22401"/>
</dbReference>
<proteinExistence type="predicted"/>
<organism evidence="1 2">
    <name type="scientific">Sphenostylis stenocarpa</name>
    <dbReference type="NCBI Taxonomy" id="92480"/>
    <lineage>
        <taxon>Eukaryota</taxon>
        <taxon>Viridiplantae</taxon>
        <taxon>Streptophyta</taxon>
        <taxon>Embryophyta</taxon>
        <taxon>Tracheophyta</taxon>
        <taxon>Spermatophyta</taxon>
        <taxon>Magnoliopsida</taxon>
        <taxon>eudicotyledons</taxon>
        <taxon>Gunneridae</taxon>
        <taxon>Pentapetalae</taxon>
        <taxon>rosids</taxon>
        <taxon>fabids</taxon>
        <taxon>Fabales</taxon>
        <taxon>Fabaceae</taxon>
        <taxon>Papilionoideae</taxon>
        <taxon>50 kb inversion clade</taxon>
        <taxon>NPAAA clade</taxon>
        <taxon>indigoferoid/millettioid clade</taxon>
        <taxon>Phaseoleae</taxon>
        <taxon>Sphenostylis</taxon>
    </lineage>
</organism>
<keyword evidence="2" id="KW-1185">Reference proteome</keyword>
<sequence length="189" mass="21723">MLLEPSFERRIEDSILLLHMYAVLPLPCWWPKMGQTLVHTKLIPNRALWNMTTMWCCASNCHGFKLLKEEAIEKRLEADAGEYVSGLGEEHDHILPLNSLLLKEENVNSYPQTLVSLSVNTFGVGKLMLGFHHVVYFGAKLLIETDLTFIAPAVDSKREMVGENTLLDQKSHHRCRRRKHDCRMVDALR</sequence>
<reference evidence="1" key="1">
    <citation type="submission" date="2023-10" db="EMBL/GenBank/DDBJ databases">
        <authorList>
            <person name="Domelevo Entfellner J.-B."/>
        </authorList>
    </citation>
    <scope>NUCLEOTIDE SEQUENCE</scope>
</reference>
<dbReference type="Proteomes" id="UP001189624">
    <property type="component" value="Chromosome 7"/>
</dbReference>
<dbReference type="AlphaFoldDB" id="A0AA86VRE5"/>
<protein>
    <submittedName>
        <fullName evidence="1">Uncharacterized protein</fullName>
    </submittedName>
</protein>
<gene>
    <name evidence="1" type="ORF">AYBTSS11_LOCUS22401</name>
</gene>
<dbReference type="EMBL" id="OY731404">
    <property type="protein sequence ID" value="CAJ1969708.1"/>
    <property type="molecule type" value="Genomic_DNA"/>
</dbReference>
<name>A0AA86VRE5_9FABA</name>
<accession>A0AA86VRE5</accession>